<reference evidence="1 2" key="1">
    <citation type="submission" date="2019-04" db="EMBL/GenBank/DDBJ databases">
        <title>A pseudo-fructophilic Leuconostoc citreum strain F192-5 isolated from peel of satsuma mandarin: the first report for isolation and characterization of strain-dependent fructophilic-like characteristics.</title>
        <authorList>
            <person name="Maeno S."/>
            <person name="Tanizawa Y."/>
            <person name="Kajikawa A."/>
            <person name="Kanesaki Y."/>
            <person name="Kubota E."/>
            <person name="Arita M."/>
            <person name="Leon D."/>
            <person name="Endo A."/>
        </authorList>
    </citation>
    <scope>NUCLEOTIDE SEQUENCE [LARGE SCALE GENOMIC DNA]</scope>
    <source>
        <strain evidence="1 2">F192-5</strain>
    </source>
</reference>
<dbReference type="PANTHER" id="PTHR30289:SF1">
    <property type="entry name" value="PEBP (PHOSPHATIDYLETHANOLAMINE-BINDING PROTEIN) FAMILY PROTEIN"/>
    <property type="match status" value="1"/>
</dbReference>
<dbReference type="Proteomes" id="UP000323274">
    <property type="component" value="Unassembled WGS sequence"/>
</dbReference>
<organism evidence="1 2">
    <name type="scientific">Leuconostoc citreum</name>
    <dbReference type="NCBI Taxonomy" id="33964"/>
    <lineage>
        <taxon>Bacteria</taxon>
        <taxon>Bacillati</taxon>
        <taxon>Bacillota</taxon>
        <taxon>Bacilli</taxon>
        <taxon>Lactobacillales</taxon>
        <taxon>Lactobacillaceae</taxon>
        <taxon>Leuconostoc</taxon>
    </lineage>
</organism>
<dbReference type="Gene3D" id="3.90.280.10">
    <property type="entry name" value="PEBP-like"/>
    <property type="match status" value="1"/>
</dbReference>
<dbReference type="InterPro" id="IPR005247">
    <property type="entry name" value="YbhB_YbcL/LppC-like"/>
</dbReference>
<evidence type="ECO:0008006" key="3">
    <source>
        <dbReference type="Google" id="ProtNLM"/>
    </source>
</evidence>
<evidence type="ECO:0000313" key="1">
    <source>
        <dbReference type="EMBL" id="GDZ84233.1"/>
    </source>
</evidence>
<sequence>MKNEDIVFNNLADVPELTISIKGLTNDGFFQKKNYSAIFGIDGGQDISPEISWNNAPAGTKSFVVTMYDPDAPTESGFWHWSIKDIPATVTTLFENAGDIKSDVLPDKAIAMPMDARMNRYVGAAPARGDEPHPYHIVVTALDVDVLDVSPDSTPAFMNFNMIGHELARGSKIVYAQL</sequence>
<dbReference type="NCBIfam" id="TIGR00481">
    <property type="entry name" value="YbhB/YbcL family Raf kinase inhibitor-like protein"/>
    <property type="match status" value="1"/>
</dbReference>
<comment type="caution">
    <text evidence="1">The sequence shown here is derived from an EMBL/GenBank/DDBJ whole genome shotgun (WGS) entry which is preliminary data.</text>
</comment>
<protein>
    <recommendedName>
        <fullName evidence="3">YbhB/YbcL family Raf kinase inhibitor-like protein</fullName>
    </recommendedName>
</protein>
<dbReference type="InterPro" id="IPR036610">
    <property type="entry name" value="PEBP-like_sf"/>
</dbReference>
<evidence type="ECO:0000313" key="2">
    <source>
        <dbReference type="Proteomes" id="UP000323274"/>
    </source>
</evidence>
<accession>A0A5A5U317</accession>
<gene>
    <name evidence="1" type="ORF">LCIT_14750</name>
</gene>
<dbReference type="InterPro" id="IPR008914">
    <property type="entry name" value="PEBP"/>
</dbReference>
<dbReference type="EMBL" id="BJJW01000009">
    <property type="protein sequence ID" value="GDZ84233.1"/>
    <property type="molecule type" value="Genomic_DNA"/>
</dbReference>
<dbReference type="SUPFAM" id="SSF49777">
    <property type="entry name" value="PEBP-like"/>
    <property type="match status" value="1"/>
</dbReference>
<proteinExistence type="predicted"/>
<dbReference type="CDD" id="cd00865">
    <property type="entry name" value="PEBP_bact_arch"/>
    <property type="match status" value="1"/>
</dbReference>
<dbReference type="PANTHER" id="PTHR30289">
    <property type="entry name" value="UNCHARACTERIZED PROTEIN YBCL-RELATED"/>
    <property type="match status" value="1"/>
</dbReference>
<name>A0A5A5U317_LEUCI</name>
<dbReference type="RefSeq" id="WP_149334578.1">
    <property type="nucleotide sequence ID" value="NZ_BJJW01000009.1"/>
</dbReference>
<dbReference type="Pfam" id="PF01161">
    <property type="entry name" value="PBP"/>
    <property type="match status" value="1"/>
</dbReference>
<dbReference type="AlphaFoldDB" id="A0A5A5U317"/>